<sequence length="173" mass="20410">MAEKGRRTVEEKINEVIGRIQEWVHMVHVANSGKLLSSYCRDDKFNKNSIEIACLVHEMNDYKLFKGSEEEGKQYLINYLKEFGLNDEYANEIEDIVSKISFRCGLNQINKDNLSLECQIVQDAIGAIDIARMFAYSRHRNRGVDRKCPQLRNFKTRFWIEKWLGRRQQLIFT</sequence>
<dbReference type="PANTHER" id="PTHR33594:SF1">
    <property type="entry name" value="HD_PDEASE DOMAIN-CONTAINING PROTEIN"/>
    <property type="match status" value="1"/>
</dbReference>
<dbReference type="SUPFAM" id="SSF109604">
    <property type="entry name" value="HD-domain/PDEase-like"/>
    <property type="match status" value="1"/>
</dbReference>
<dbReference type="Proteomes" id="UP000549394">
    <property type="component" value="Unassembled WGS sequence"/>
</dbReference>
<keyword evidence="2" id="KW-1185">Reference proteome</keyword>
<name>A0A7I8WE24_9ANNE</name>
<evidence type="ECO:0000313" key="2">
    <source>
        <dbReference type="Proteomes" id="UP000549394"/>
    </source>
</evidence>
<reference evidence="1 2" key="1">
    <citation type="submission" date="2020-08" db="EMBL/GenBank/DDBJ databases">
        <authorList>
            <person name="Hejnol A."/>
        </authorList>
    </citation>
    <scope>NUCLEOTIDE SEQUENCE [LARGE SCALE GENOMIC DNA]</scope>
</reference>
<accession>A0A7I8WE24</accession>
<protein>
    <submittedName>
        <fullName evidence="1">Uncharacterized protein</fullName>
    </submittedName>
</protein>
<dbReference type="AlphaFoldDB" id="A0A7I8WE24"/>
<evidence type="ECO:0000313" key="1">
    <source>
        <dbReference type="EMBL" id="CAD5126437.1"/>
    </source>
</evidence>
<proteinExistence type="predicted"/>
<dbReference type="EMBL" id="CAJFCJ010000048">
    <property type="protein sequence ID" value="CAD5126437.1"/>
    <property type="molecule type" value="Genomic_DNA"/>
</dbReference>
<dbReference type="PANTHER" id="PTHR33594">
    <property type="entry name" value="SUPERFAMILY HYDROLASE, PUTATIVE (AFU_ORTHOLOGUE AFUA_1G03035)-RELATED"/>
    <property type="match status" value="1"/>
</dbReference>
<dbReference type="Gene3D" id="1.10.3210.10">
    <property type="entry name" value="Hypothetical protein af1432"/>
    <property type="match status" value="1"/>
</dbReference>
<comment type="caution">
    <text evidence="1">The sequence shown here is derived from an EMBL/GenBank/DDBJ whole genome shotgun (WGS) entry which is preliminary data.</text>
</comment>
<organism evidence="1 2">
    <name type="scientific">Dimorphilus gyrociliatus</name>
    <dbReference type="NCBI Taxonomy" id="2664684"/>
    <lineage>
        <taxon>Eukaryota</taxon>
        <taxon>Metazoa</taxon>
        <taxon>Spiralia</taxon>
        <taxon>Lophotrochozoa</taxon>
        <taxon>Annelida</taxon>
        <taxon>Polychaeta</taxon>
        <taxon>Polychaeta incertae sedis</taxon>
        <taxon>Dinophilidae</taxon>
        <taxon>Dimorphilus</taxon>
    </lineage>
</organism>
<gene>
    <name evidence="1" type="ORF">DGYR_LOCUS13680</name>
</gene>